<accession>A0A6J8D1L1</accession>
<evidence type="ECO:0000313" key="3">
    <source>
        <dbReference type="Proteomes" id="UP000507470"/>
    </source>
</evidence>
<dbReference type="Proteomes" id="UP000507470">
    <property type="component" value="Unassembled WGS sequence"/>
</dbReference>
<gene>
    <name evidence="2" type="ORF">MCOR_35810</name>
</gene>
<name>A0A6J8D1L1_MYTCO</name>
<reference evidence="2 3" key="1">
    <citation type="submission" date="2020-06" db="EMBL/GenBank/DDBJ databases">
        <authorList>
            <person name="Li R."/>
            <person name="Bekaert M."/>
        </authorList>
    </citation>
    <scope>NUCLEOTIDE SEQUENCE [LARGE SCALE GENOMIC DNA]</scope>
    <source>
        <strain evidence="3">wild</strain>
    </source>
</reference>
<feature type="region of interest" description="Disordered" evidence="1">
    <location>
        <begin position="241"/>
        <end position="267"/>
    </location>
</feature>
<protein>
    <recommendedName>
        <fullName evidence="4">SUEL-type lectin domain-containing protein</fullName>
    </recommendedName>
</protein>
<dbReference type="EMBL" id="CACVKT020006453">
    <property type="protein sequence ID" value="CAC5401756.1"/>
    <property type="molecule type" value="Genomic_DNA"/>
</dbReference>
<keyword evidence="3" id="KW-1185">Reference proteome</keyword>
<proteinExistence type="predicted"/>
<organism evidence="2 3">
    <name type="scientific">Mytilus coruscus</name>
    <name type="common">Sea mussel</name>
    <dbReference type="NCBI Taxonomy" id="42192"/>
    <lineage>
        <taxon>Eukaryota</taxon>
        <taxon>Metazoa</taxon>
        <taxon>Spiralia</taxon>
        <taxon>Lophotrochozoa</taxon>
        <taxon>Mollusca</taxon>
        <taxon>Bivalvia</taxon>
        <taxon>Autobranchia</taxon>
        <taxon>Pteriomorphia</taxon>
        <taxon>Mytilida</taxon>
        <taxon>Mytiloidea</taxon>
        <taxon>Mytilidae</taxon>
        <taxon>Mytilinae</taxon>
        <taxon>Mytilus</taxon>
    </lineage>
</organism>
<feature type="region of interest" description="Disordered" evidence="1">
    <location>
        <begin position="202"/>
        <end position="225"/>
    </location>
</feature>
<evidence type="ECO:0008006" key="4">
    <source>
        <dbReference type="Google" id="ProtNLM"/>
    </source>
</evidence>
<feature type="compositionally biased region" description="Polar residues" evidence="1">
    <location>
        <begin position="208"/>
        <end position="225"/>
    </location>
</feature>
<dbReference type="OrthoDB" id="6137115at2759"/>
<sequence length="477" mass="54460">MMLLDHYISTLIYRYEHRPEEKCHAIKKNTTGKLQCPDDKSIVIKQMGFSNNNCSSDAFVNPRNLSLLNNITCNRSICKLPFNYKRYNFLNIDCLSLKSNTTSEIACRTDMVIEIYDVWITQVHGYCPGYKQTHKNHTFNSYVPMKRTYSKKCNWKSRCEIYSRNLLRTTSVYYQCRDGEYALDLENGTSRKGMRRTVHNKNKKTYEQSEVPQEHQNGNQNIGISNSAYTDLVSSIEYSYDIPSAEPDSSDEHSEVSNKHQNGNQDNDISNLTYIELVSSIEYSYAIPSAEPDSLVEQCEVPKEHQNGIKNNAISNSPYETPSSIEYSYAMTRAEPDFITEQSEVTNKHQNGNKNNAISNSPYEMASSIEYSYDMTSAEPDSIFVKNPSGSNEHLYVKGNRTTGKPSFDIESSISSTYSHLKDADAGSDITYDHTSHTRVQGSPESDYNVSCNRISEDEYNIAENYNVSYHKTSDYN</sequence>
<evidence type="ECO:0000256" key="1">
    <source>
        <dbReference type="SAM" id="MobiDB-lite"/>
    </source>
</evidence>
<dbReference type="AlphaFoldDB" id="A0A6J8D1L1"/>
<evidence type="ECO:0000313" key="2">
    <source>
        <dbReference type="EMBL" id="CAC5401756.1"/>
    </source>
</evidence>